<dbReference type="SUPFAM" id="SSF103481">
    <property type="entry name" value="Multidrug resistance efflux transporter EmrE"/>
    <property type="match status" value="1"/>
</dbReference>
<name>A0A1W6N4L5_9PROT</name>
<comment type="subcellular location">
    <subcellularLocation>
        <location evidence="1">Cell membrane</location>
        <topology evidence="1">Multi-pass membrane protein</topology>
    </subcellularLocation>
</comment>
<evidence type="ECO:0000256" key="3">
    <source>
        <dbReference type="ARBA" id="ARBA00022516"/>
    </source>
</evidence>
<feature type="transmembrane region" description="Helical" evidence="11">
    <location>
        <begin position="52"/>
        <end position="71"/>
    </location>
</feature>
<evidence type="ECO:0000256" key="6">
    <source>
        <dbReference type="ARBA" id="ARBA00022692"/>
    </source>
</evidence>
<keyword evidence="14" id="KW-1185">Reference proteome</keyword>
<keyword evidence="6 11" id="KW-0812">Transmembrane</keyword>
<evidence type="ECO:0000256" key="5">
    <source>
        <dbReference type="ARBA" id="ARBA00022556"/>
    </source>
</evidence>
<keyword evidence="4" id="KW-0997">Cell inner membrane</keyword>
<dbReference type="KEGG" id="naf:GQ61_04740"/>
<dbReference type="RefSeq" id="WP_198157265.1">
    <property type="nucleotide sequence ID" value="NZ_CP008743.1"/>
</dbReference>
<accession>A0A1W6N4L5</accession>
<reference evidence="13 14" key="1">
    <citation type="submission" date="2014-06" db="EMBL/GenBank/DDBJ databases">
        <title>The genome of the endonuclear symbiont Nucleicultrix amoebiphila.</title>
        <authorList>
            <person name="Schulz F."/>
            <person name="Horn M."/>
        </authorList>
    </citation>
    <scope>NUCLEOTIDE SEQUENCE [LARGE SCALE GENOMIC DNA]</scope>
    <source>
        <strain evidence="13 14">FS5</strain>
    </source>
</reference>
<dbReference type="GO" id="GO:0009103">
    <property type="term" value="P:lipopolysaccharide biosynthetic process"/>
    <property type="evidence" value="ECO:0007669"/>
    <property type="project" value="UniProtKB-KW"/>
</dbReference>
<keyword evidence="7" id="KW-0448">Lipopolysaccharide biosynthesis</keyword>
<evidence type="ECO:0000259" key="12">
    <source>
        <dbReference type="Pfam" id="PF00892"/>
    </source>
</evidence>
<dbReference type="GO" id="GO:0005886">
    <property type="term" value="C:plasma membrane"/>
    <property type="evidence" value="ECO:0007669"/>
    <property type="project" value="UniProtKB-SubCell"/>
</dbReference>
<evidence type="ECO:0000256" key="7">
    <source>
        <dbReference type="ARBA" id="ARBA00022985"/>
    </source>
</evidence>
<gene>
    <name evidence="13" type="ORF">GQ61_04740</name>
</gene>
<protein>
    <submittedName>
        <fullName evidence="13">4-amino-4-deoxy-L-arabinose transferase</fullName>
    </submittedName>
</protein>
<evidence type="ECO:0000313" key="14">
    <source>
        <dbReference type="Proteomes" id="UP000237351"/>
    </source>
</evidence>
<feature type="domain" description="EamA" evidence="12">
    <location>
        <begin position="46"/>
        <end position="121"/>
    </location>
</feature>
<organism evidence="13 14">
    <name type="scientific">Candidatus Nucleicultrix amoebiphila FS5</name>
    <dbReference type="NCBI Taxonomy" id="1414854"/>
    <lineage>
        <taxon>Bacteria</taxon>
        <taxon>Pseudomonadati</taxon>
        <taxon>Pseudomonadota</taxon>
        <taxon>Alphaproteobacteria</taxon>
        <taxon>Holosporales</taxon>
        <taxon>Candidatus Nucleicultricaceae</taxon>
        <taxon>Candidatus Nucleicultrix</taxon>
    </lineage>
</organism>
<keyword evidence="2" id="KW-1003">Cell membrane</keyword>
<dbReference type="InterPro" id="IPR037185">
    <property type="entry name" value="EmrE-like"/>
</dbReference>
<keyword evidence="13" id="KW-0808">Transferase</keyword>
<proteinExistence type="predicted"/>
<dbReference type="GO" id="GO:0022857">
    <property type="term" value="F:transmembrane transporter activity"/>
    <property type="evidence" value="ECO:0007669"/>
    <property type="project" value="InterPro"/>
</dbReference>
<feature type="transmembrane region" description="Helical" evidence="11">
    <location>
        <begin position="104"/>
        <end position="121"/>
    </location>
</feature>
<evidence type="ECO:0000256" key="11">
    <source>
        <dbReference type="SAM" id="Phobius"/>
    </source>
</evidence>
<dbReference type="Gene3D" id="1.10.3730.20">
    <property type="match status" value="1"/>
</dbReference>
<dbReference type="AlphaFoldDB" id="A0A1W6N4L5"/>
<dbReference type="Proteomes" id="UP000237351">
    <property type="component" value="Chromosome"/>
</dbReference>
<dbReference type="GO" id="GO:0016740">
    <property type="term" value="F:transferase activity"/>
    <property type="evidence" value="ECO:0007669"/>
    <property type="project" value="UniProtKB-KW"/>
</dbReference>
<dbReference type="STRING" id="1414854.GQ61_04740"/>
<dbReference type="InterPro" id="IPR000390">
    <property type="entry name" value="Small_drug/metabolite_transptr"/>
</dbReference>
<evidence type="ECO:0000256" key="4">
    <source>
        <dbReference type="ARBA" id="ARBA00022519"/>
    </source>
</evidence>
<keyword evidence="10 11" id="KW-0472">Membrane</keyword>
<dbReference type="InterPro" id="IPR000620">
    <property type="entry name" value="EamA_dom"/>
</dbReference>
<dbReference type="EMBL" id="CP008743">
    <property type="protein sequence ID" value="ARN84721.1"/>
    <property type="molecule type" value="Genomic_DNA"/>
</dbReference>
<keyword evidence="8 11" id="KW-1133">Transmembrane helix</keyword>
<evidence type="ECO:0000256" key="9">
    <source>
        <dbReference type="ARBA" id="ARBA00023098"/>
    </source>
</evidence>
<keyword evidence="3" id="KW-0444">Lipid biosynthesis</keyword>
<keyword evidence="5" id="KW-0441">Lipid A biosynthesis</keyword>
<feature type="transmembrane region" description="Helical" evidence="11">
    <location>
        <begin position="78"/>
        <end position="98"/>
    </location>
</feature>
<dbReference type="PANTHER" id="PTHR30561">
    <property type="entry name" value="SMR FAMILY PROTON-DEPENDENT DRUG EFFLUX TRANSPORTER SUGE"/>
    <property type="match status" value="1"/>
</dbReference>
<dbReference type="PANTHER" id="PTHR30561:SF9">
    <property type="entry name" value="4-AMINO-4-DEOXY-L-ARABINOSE-PHOSPHOUNDECAPRENOL FLIPPASE SUBUNIT ARNF-RELATED"/>
    <property type="match status" value="1"/>
</dbReference>
<dbReference type="GO" id="GO:0009245">
    <property type="term" value="P:lipid A biosynthetic process"/>
    <property type="evidence" value="ECO:0007669"/>
    <property type="project" value="UniProtKB-KW"/>
</dbReference>
<evidence type="ECO:0000256" key="2">
    <source>
        <dbReference type="ARBA" id="ARBA00022475"/>
    </source>
</evidence>
<evidence type="ECO:0000256" key="1">
    <source>
        <dbReference type="ARBA" id="ARBA00004651"/>
    </source>
</evidence>
<evidence type="ECO:0000313" key="13">
    <source>
        <dbReference type="EMBL" id="ARN84721.1"/>
    </source>
</evidence>
<sequence length="123" mass="13466">MNNSAISLILSGVLLNSLAQLALKFGMRTVGYFEMSLVNAIPVTLKVLKSPALFFGFGCYFLSVICWMAAIARVDISYAYPMTSLGYVITAITGYYIFQENLSPMRIMGIGVILLGVYLVSRS</sequence>
<keyword evidence="9" id="KW-0443">Lipid metabolism</keyword>
<evidence type="ECO:0000256" key="10">
    <source>
        <dbReference type="ARBA" id="ARBA00023136"/>
    </source>
</evidence>
<evidence type="ECO:0000256" key="8">
    <source>
        <dbReference type="ARBA" id="ARBA00022989"/>
    </source>
</evidence>
<dbReference type="Pfam" id="PF00892">
    <property type="entry name" value="EamA"/>
    <property type="match status" value="1"/>
</dbReference>